<dbReference type="KEGG" id="ruv:EC9_49200"/>
<keyword evidence="1" id="KW-0812">Transmembrane</keyword>
<dbReference type="Proteomes" id="UP000319557">
    <property type="component" value="Chromosome"/>
</dbReference>
<dbReference type="OrthoDB" id="284927at2"/>
<evidence type="ECO:0000256" key="1">
    <source>
        <dbReference type="SAM" id="Phobius"/>
    </source>
</evidence>
<dbReference type="AlphaFoldDB" id="A0A517M740"/>
<keyword evidence="1" id="KW-0472">Membrane</keyword>
<reference evidence="2 3" key="1">
    <citation type="submission" date="2019-02" db="EMBL/GenBank/DDBJ databases">
        <title>Deep-cultivation of Planctomycetes and their phenomic and genomic characterization uncovers novel biology.</title>
        <authorList>
            <person name="Wiegand S."/>
            <person name="Jogler M."/>
            <person name="Boedeker C."/>
            <person name="Pinto D."/>
            <person name="Vollmers J."/>
            <person name="Rivas-Marin E."/>
            <person name="Kohn T."/>
            <person name="Peeters S.H."/>
            <person name="Heuer A."/>
            <person name="Rast P."/>
            <person name="Oberbeckmann S."/>
            <person name="Bunk B."/>
            <person name="Jeske O."/>
            <person name="Meyerdierks A."/>
            <person name="Storesund J.E."/>
            <person name="Kallscheuer N."/>
            <person name="Luecker S."/>
            <person name="Lage O.M."/>
            <person name="Pohl T."/>
            <person name="Merkel B.J."/>
            <person name="Hornburger P."/>
            <person name="Mueller R.-W."/>
            <person name="Bruemmer F."/>
            <person name="Labrenz M."/>
            <person name="Spormann A.M."/>
            <person name="Op den Camp H."/>
            <person name="Overmann J."/>
            <person name="Amann R."/>
            <person name="Jetten M.S.M."/>
            <person name="Mascher T."/>
            <person name="Medema M.H."/>
            <person name="Devos D.P."/>
            <person name="Kaster A.-K."/>
            <person name="Ovreas L."/>
            <person name="Rohde M."/>
            <person name="Galperin M.Y."/>
            <person name="Jogler C."/>
        </authorList>
    </citation>
    <scope>NUCLEOTIDE SEQUENCE [LARGE SCALE GENOMIC DNA]</scope>
    <source>
        <strain evidence="2 3">EC9</strain>
    </source>
</reference>
<keyword evidence="1" id="KW-1133">Transmembrane helix</keyword>
<protein>
    <submittedName>
        <fullName evidence="2">Uncharacterized protein</fullName>
    </submittedName>
</protein>
<dbReference type="RefSeq" id="WP_145348474.1">
    <property type="nucleotide sequence ID" value="NZ_CP036261.1"/>
</dbReference>
<keyword evidence="3" id="KW-1185">Reference proteome</keyword>
<evidence type="ECO:0000313" key="2">
    <source>
        <dbReference type="EMBL" id="QDS90704.1"/>
    </source>
</evidence>
<organism evidence="2 3">
    <name type="scientific">Rosistilla ulvae</name>
    <dbReference type="NCBI Taxonomy" id="1930277"/>
    <lineage>
        <taxon>Bacteria</taxon>
        <taxon>Pseudomonadati</taxon>
        <taxon>Planctomycetota</taxon>
        <taxon>Planctomycetia</taxon>
        <taxon>Pirellulales</taxon>
        <taxon>Pirellulaceae</taxon>
        <taxon>Rosistilla</taxon>
    </lineage>
</organism>
<name>A0A517M740_9BACT</name>
<feature type="transmembrane region" description="Helical" evidence="1">
    <location>
        <begin position="20"/>
        <end position="43"/>
    </location>
</feature>
<gene>
    <name evidence="2" type="ORF">EC9_49200</name>
</gene>
<evidence type="ECO:0000313" key="3">
    <source>
        <dbReference type="Proteomes" id="UP000319557"/>
    </source>
</evidence>
<accession>A0A517M740</accession>
<sequence length="123" mass="13694">MNTRVGDLANHFQSATSQSASPLAVAFAIGIPALAIGLGFLAYHKFCRAEREYNAPNKLFDGLCRVHRLARRDRRLLLQIAAELKVEQAALLFTNPALLRTASRKQIAAPSKRIKLLHRTLFD</sequence>
<dbReference type="EMBL" id="CP036261">
    <property type="protein sequence ID" value="QDS90704.1"/>
    <property type="molecule type" value="Genomic_DNA"/>
</dbReference>
<proteinExistence type="predicted"/>